<dbReference type="AlphaFoldDB" id="A0A6B0UHW1"/>
<organism evidence="1">
    <name type="scientific">Ixodes ricinus</name>
    <name type="common">Common tick</name>
    <name type="synonym">Acarus ricinus</name>
    <dbReference type="NCBI Taxonomy" id="34613"/>
    <lineage>
        <taxon>Eukaryota</taxon>
        <taxon>Metazoa</taxon>
        <taxon>Ecdysozoa</taxon>
        <taxon>Arthropoda</taxon>
        <taxon>Chelicerata</taxon>
        <taxon>Arachnida</taxon>
        <taxon>Acari</taxon>
        <taxon>Parasitiformes</taxon>
        <taxon>Ixodida</taxon>
        <taxon>Ixodoidea</taxon>
        <taxon>Ixodidae</taxon>
        <taxon>Ixodinae</taxon>
        <taxon>Ixodes</taxon>
    </lineage>
</organism>
<name>A0A6B0UHW1_IXORI</name>
<protein>
    <submittedName>
        <fullName evidence="1">Putative secreted protein</fullName>
    </submittedName>
</protein>
<accession>A0A6B0UHW1</accession>
<sequence length="107" mass="11854">MPLSRAISLAFACSSSMFTARCAARCSRTKSVSSRSTSGNAPFFGPRKLFLRPLHAKRTSFCFRQPRMLRPFTPNCRSAAQLPMVSAAEITFLLKAAEYCLRGPDML</sequence>
<proteinExistence type="predicted"/>
<evidence type="ECO:0000313" key="1">
    <source>
        <dbReference type="EMBL" id="MXU89365.1"/>
    </source>
</evidence>
<dbReference type="EMBL" id="GIFC01007282">
    <property type="protein sequence ID" value="MXU89365.1"/>
    <property type="molecule type" value="Transcribed_RNA"/>
</dbReference>
<reference evidence="1" key="1">
    <citation type="submission" date="2019-12" db="EMBL/GenBank/DDBJ databases">
        <title>An insight into the sialome of adult female Ixodes ricinus ticks feeding for 6 days.</title>
        <authorList>
            <person name="Perner J."/>
            <person name="Ribeiro J.M.C."/>
        </authorList>
    </citation>
    <scope>NUCLEOTIDE SEQUENCE</scope>
    <source>
        <strain evidence="1">Semi-engorged</strain>
        <tissue evidence="1">Salivary glands</tissue>
    </source>
</reference>